<keyword evidence="6" id="KW-0812">Transmembrane</keyword>
<sequence>MNSRQRGVALLVVMLILALMVTVAYSITERTGMAWQRTESQLNRMQAKWYARGAEALVESILLQDALASPKQTSLGQSWSRVMHQTLSDGGEIRSQVQDGLTCLNLNALNQHDNKNGNTEKTSDTLMSAPYAAKVLRQLIIGLGEDATRADNVVDAIRDWIDEDSQPRAKGAEDESYPAYHPANQNMVDVSELRVVSGMDTALYRRLLPYVCVLPVKTMMINVNTLRVEQAPLMSALFMGELNTEDAQAVLSQRPAKGWGSVNEFIRLQQLPDGSKAGAQKVLAIKSEWFFADVQVLVGDNDFYQRSLFHIDGKKIDVIQRQYGGYRTVNP</sequence>
<dbReference type="Proteomes" id="UP000017700">
    <property type="component" value="Chromosome"/>
</dbReference>
<comment type="subcellular location">
    <subcellularLocation>
        <location evidence="1 10">Cell inner membrane</location>
    </subcellularLocation>
</comment>
<dbReference type="AlphaFoldDB" id="A0A2I5T6C1"/>
<feature type="domain" description="T2SS protein K second SAM-like" evidence="11">
    <location>
        <begin position="221"/>
        <end position="285"/>
    </location>
</feature>
<dbReference type="Pfam" id="PF21687">
    <property type="entry name" value="T2SSK_1st"/>
    <property type="match status" value="1"/>
</dbReference>
<evidence type="ECO:0000256" key="8">
    <source>
        <dbReference type="ARBA" id="ARBA00022989"/>
    </source>
</evidence>
<dbReference type="InterPro" id="IPR038072">
    <property type="entry name" value="GspK_central_sf"/>
</dbReference>
<dbReference type="STRING" id="104623.Ser39006_03457"/>
<reference evidence="13 16" key="3">
    <citation type="submission" date="2017-11" db="EMBL/GenBank/DDBJ databases">
        <title>Complete genome sequence of Serratia sp. ATCC 39006 LacA.</title>
        <authorList>
            <person name="Hampton H.G."/>
            <person name="Jackson S.A."/>
            <person name="Jauregui R."/>
            <person name="Poulter G.T.M."/>
            <person name="Salmond G.P.C."/>
            <person name="Fineran P.C."/>
        </authorList>
    </citation>
    <scope>NUCLEOTIDE SEQUENCE [LARGE SCALE GENOMIC DNA]</scope>
    <source>
        <strain evidence="13 16">ATCC 39006</strain>
    </source>
</reference>
<evidence type="ECO:0000256" key="3">
    <source>
        <dbReference type="ARBA" id="ARBA00022448"/>
    </source>
</evidence>
<evidence type="ECO:0000313" key="14">
    <source>
        <dbReference type="EMBL" id="AUH04436.1"/>
    </source>
</evidence>
<evidence type="ECO:0000256" key="1">
    <source>
        <dbReference type="ARBA" id="ARBA00004533"/>
    </source>
</evidence>
<evidence type="ECO:0000313" key="16">
    <source>
        <dbReference type="Proteomes" id="UP000233778"/>
    </source>
</evidence>
<dbReference type="PANTHER" id="PTHR38831:SF1">
    <property type="entry name" value="TYPE II SECRETION SYSTEM PROTEIN K-RELATED"/>
    <property type="match status" value="1"/>
</dbReference>
<evidence type="ECO:0000259" key="11">
    <source>
        <dbReference type="Pfam" id="PF03934"/>
    </source>
</evidence>
<dbReference type="InterPro" id="IPR049179">
    <property type="entry name" value="T2SSK_SAM-like_2nd"/>
</dbReference>
<evidence type="ECO:0000256" key="10">
    <source>
        <dbReference type="PIRNR" id="PIRNR002786"/>
    </source>
</evidence>
<proteinExistence type="inferred from homology"/>
<dbReference type="Gene3D" id="1.10.40.60">
    <property type="entry name" value="EpsJ-like"/>
    <property type="match status" value="2"/>
</dbReference>
<dbReference type="OrthoDB" id="9788973at2"/>
<evidence type="ECO:0000256" key="4">
    <source>
        <dbReference type="ARBA" id="ARBA00022475"/>
    </source>
</evidence>
<dbReference type="Gene3D" id="3.30.1300.30">
    <property type="entry name" value="GSPII I/J protein-like"/>
    <property type="match status" value="1"/>
</dbReference>
<dbReference type="InterPro" id="IPR049031">
    <property type="entry name" value="T2SSK_SAM-like_1st"/>
</dbReference>
<evidence type="ECO:0000313" key="15">
    <source>
        <dbReference type="Proteomes" id="UP000017700"/>
    </source>
</evidence>
<accession>A0A2I5T6C1</accession>
<dbReference type="NCBIfam" id="NF037980">
    <property type="entry name" value="T2SS_GspK"/>
    <property type="match status" value="1"/>
</dbReference>
<dbReference type="PANTHER" id="PTHR38831">
    <property type="entry name" value="TYPE II SECRETION SYSTEM PROTEIN K"/>
    <property type="match status" value="1"/>
</dbReference>
<dbReference type="KEGG" id="serq:CWC46_10055"/>
<dbReference type="KEGG" id="sera:Ser39006_010060"/>
<protein>
    <recommendedName>
        <fullName evidence="10">Type II secretion system protein K</fullName>
    </recommendedName>
</protein>
<dbReference type="GO" id="GO:0009306">
    <property type="term" value="P:protein secretion"/>
    <property type="evidence" value="ECO:0007669"/>
    <property type="project" value="InterPro"/>
</dbReference>
<name>A0A2I5T6C1_SERS3</name>
<dbReference type="GO" id="GO:0005886">
    <property type="term" value="C:plasma membrane"/>
    <property type="evidence" value="ECO:0007669"/>
    <property type="project" value="UniProtKB-SubCell"/>
</dbReference>
<dbReference type="PIRSF" id="PIRSF002786">
    <property type="entry name" value="XcpX"/>
    <property type="match status" value="1"/>
</dbReference>
<evidence type="ECO:0000313" key="13">
    <source>
        <dbReference type="EMBL" id="AUH00117.1"/>
    </source>
</evidence>
<dbReference type="EMBL" id="CP025085">
    <property type="protein sequence ID" value="AUH00117.1"/>
    <property type="molecule type" value="Genomic_DNA"/>
</dbReference>
<keyword evidence="4 10" id="KW-1003">Cell membrane</keyword>
<dbReference type="SUPFAM" id="SSF158544">
    <property type="entry name" value="GspK insert domain-like"/>
    <property type="match status" value="2"/>
</dbReference>
<dbReference type="InterPro" id="IPR045584">
    <property type="entry name" value="Pilin-like"/>
</dbReference>
<evidence type="ECO:0000256" key="9">
    <source>
        <dbReference type="ARBA" id="ARBA00023136"/>
    </source>
</evidence>
<dbReference type="SUPFAM" id="SSF54523">
    <property type="entry name" value="Pili subunits"/>
    <property type="match status" value="1"/>
</dbReference>
<organism evidence="14 15">
    <name type="scientific">Serratia sp. (strain ATCC 39006)</name>
    <name type="common">Prodigiosinella confusarubida</name>
    <dbReference type="NCBI Taxonomy" id="104623"/>
    <lineage>
        <taxon>Bacteria</taxon>
        <taxon>Pseudomonadati</taxon>
        <taxon>Pseudomonadota</taxon>
        <taxon>Gammaproteobacteria</taxon>
        <taxon>Enterobacterales</taxon>
        <taxon>Pectobacteriaceae</taxon>
        <taxon>Prodigiosinella</taxon>
    </lineage>
</organism>
<evidence type="ECO:0000256" key="6">
    <source>
        <dbReference type="ARBA" id="ARBA00022692"/>
    </source>
</evidence>
<comment type="similarity">
    <text evidence="2 10">Belongs to the GSP K family.</text>
</comment>
<evidence type="ECO:0000256" key="5">
    <source>
        <dbReference type="ARBA" id="ARBA00022519"/>
    </source>
</evidence>
<dbReference type="Proteomes" id="UP000233778">
    <property type="component" value="Chromosome"/>
</dbReference>
<keyword evidence="15" id="KW-1185">Reference proteome</keyword>
<keyword evidence="3 10" id="KW-0813">Transport</keyword>
<reference evidence="14" key="4">
    <citation type="submission" date="2017-11" db="EMBL/GenBank/DDBJ databases">
        <title>Complete genome sequence of Serratia sp. ATCC 39006.</title>
        <authorList>
            <person name="Hampton H.G."/>
            <person name="Jackson S.A."/>
            <person name="Jauregui R."/>
            <person name="Poulter G.T.M."/>
            <person name="Salmond G.P.C."/>
            <person name="Fineran P.C."/>
        </authorList>
    </citation>
    <scope>NUCLEOTIDE SEQUENCE</scope>
    <source>
        <strain evidence="14">ATCC 39006</strain>
    </source>
</reference>
<dbReference type="EMBL" id="CP025084">
    <property type="protein sequence ID" value="AUH04436.1"/>
    <property type="molecule type" value="Genomic_DNA"/>
</dbReference>
<dbReference type="InterPro" id="IPR005628">
    <property type="entry name" value="GspK"/>
</dbReference>
<dbReference type="Pfam" id="PF03934">
    <property type="entry name" value="T2SSK"/>
    <property type="match status" value="1"/>
</dbReference>
<keyword evidence="5 10" id="KW-0997">Cell inner membrane</keyword>
<evidence type="ECO:0000259" key="12">
    <source>
        <dbReference type="Pfam" id="PF21687"/>
    </source>
</evidence>
<evidence type="ECO:0000256" key="7">
    <source>
        <dbReference type="ARBA" id="ARBA00022927"/>
    </source>
</evidence>
<dbReference type="RefSeq" id="WP_021016719.1">
    <property type="nucleotide sequence ID" value="NZ_CP025084.1"/>
</dbReference>
<keyword evidence="8" id="KW-1133">Transmembrane helix</keyword>
<gene>
    <name evidence="13" type="ORF">CWC46_10055</name>
    <name evidence="14" type="ORF">Ser39006_010060</name>
</gene>
<feature type="domain" description="T2SS protein K first SAM-like" evidence="12">
    <location>
        <begin position="102"/>
        <end position="215"/>
    </location>
</feature>
<reference evidence="14 15" key="1">
    <citation type="journal article" date="2013" name="Genome Announc.">
        <title>Draft genome sequence of Serratia sp. strain ATCC 39006, a model bacterium for analysis of the biosynthesis and regulation of prodigiosin, a carbapenem, and gas vesicles.</title>
        <authorList>
            <person name="Fineran P.C."/>
            <person name="Iglesias Cans M.C."/>
            <person name="Ramsay J.P."/>
            <person name="Wilf N.M."/>
            <person name="Cossyleon D."/>
            <person name="McNeil M.B."/>
            <person name="Williamson N.R."/>
            <person name="Monson R.E."/>
            <person name="Becher S.A."/>
            <person name="Stanton J.A."/>
            <person name="Brugger K."/>
            <person name="Brown S.D."/>
            <person name="Salmond G.P."/>
        </authorList>
    </citation>
    <scope>NUCLEOTIDE SEQUENCE [LARGE SCALE GENOMIC DNA]</scope>
    <source>
        <strain evidence="14">ATCC 39006</strain>
        <strain evidence="15">ATCC 39006 / SC 11482</strain>
    </source>
</reference>
<keyword evidence="9 10" id="KW-0472">Membrane</keyword>
<reference evidence="14" key="2">
    <citation type="submission" date="2013-09" db="EMBL/GenBank/DDBJ databases">
        <authorList>
            <person name="Wang G."/>
            <person name="Yang Y."/>
            <person name="Su Y."/>
        </authorList>
    </citation>
    <scope>NUCLEOTIDE SEQUENCE</scope>
    <source>
        <strain evidence="14">ATCC 39006</strain>
    </source>
</reference>
<keyword evidence="7" id="KW-0653">Protein transport</keyword>
<evidence type="ECO:0000256" key="2">
    <source>
        <dbReference type="ARBA" id="ARBA00007246"/>
    </source>
</evidence>